<keyword evidence="3" id="KW-0221">Differentiation</keyword>
<comment type="caution">
    <text evidence="7">The sequence shown here is derived from an EMBL/GenBank/DDBJ whole genome shotgun (WGS) entry which is preliminary data.</text>
</comment>
<keyword evidence="5" id="KW-0287">Flowering</keyword>
<dbReference type="InterPro" id="IPR040353">
    <property type="entry name" value="FLX/FLX-like"/>
</dbReference>
<evidence type="ECO:0000256" key="2">
    <source>
        <dbReference type="ARBA" id="ARBA00022473"/>
    </source>
</evidence>
<dbReference type="GO" id="GO:0009908">
    <property type="term" value="P:flower development"/>
    <property type="evidence" value="ECO:0007669"/>
    <property type="project" value="UniProtKB-KW"/>
</dbReference>
<dbReference type="GO" id="GO:0030154">
    <property type="term" value="P:cell differentiation"/>
    <property type="evidence" value="ECO:0007669"/>
    <property type="project" value="UniProtKB-KW"/>
</dbReference>
<name>A0AAP0Q8V2_9ROSI</name>
<sequence>MDEKLKECICSVFWPEMAMNIYGNSLHTTLHNQSQFTMSGRRVLREPPLSTRALPPQHSHSLHHLEDRIAIQHSDIQSLLQDNQRLAATHVALKQELSLAEQELRHLSSVAASVKAERDAEVRELYEKSLKLDAELRVIESMHAELDRVRADVEKLCVIKQEMIKDLNEINGDLAKAMDESKDMAAIKAEIETERQEIHKGRAAIECEKKNRASNHEQREIMEKNIISVAQQIERLQAELANAEKRARAAAAAAAVNPSTSYAASYGNPDPGFGGSLYADPYSMHQVCALTCLSTVLELQFVI</sequence>
<dbReference type="Proteomes" id="UP001428341">
    <property type="component" value="Unassembled WGS sequence"/>
</dbReference>
<feature type="coiled-coil region" evidence="6">
    <location>
        <begin position="76"/>
        <end position="110"/>
    </location>
</feature>
<evidence type="ECO:0000256" key="6">
    <source>
        <dbReference type="SAM" id="Coils"/>
    </source>
</evidence>
<dbReference type="PANTHER" id="PTHR33405:SF17">
    <property type="entry name" value="PROTEIN FLC EXPRESSOR"/>
    <property type="match status" value="1"/>
</dbReference>
<protein>
    <recommendedName>
        <fullName evidence="9">Protein FLC EXPRESSOR</fullName>
    </recommendedName>
</protein>
<keyword evidence="8" id="KW-1185">Reference proteome</keyword>
<comment type="similarity">
    <text evidence="1">Belongs to the FLX family.</text>
</comment>
<proteinExistence type="inferred from homology"/>
<organism evidence="7 8">
    <name type="scientific">Citrus x changshan-huyou</name>
    <dbReference type="NCBI Taxonomy" id="2935761"/>
    <lineage>
        <taxon>Eukaryota</taxon>
        <taxon>Viridiplantae</taxon>
        <taxon>Streptophyta</taxon>
        <taxon>Embryophyta</taxon>
        <taxon>Tracheophyta</taxon>
        <taxon>Spermatophyta</taxon>
        <taxon>Magnoliopsida</taxon>
        <taxon>eudicotyledons</taxon>
        <taxon>Gunneridae</taxon>
        <taxon>Pentapetalae</taxon>
        <taxon>rosids</taxon>
        <taxon>malvids</taxon>
        <taxon>Sapindales</taxon>
        <taxon>Rutaceae</taxon>
        <taxon>Aurantioideae</taxon>
        <taxon>Citrus</taxon>
    </lineage>
</organism>
<evidence type="ECO:0000313" key="8">
    <source>
        <dbReference type="Proteomes" id="UP001428341"/>
    </source>
</evidence>
<evidence type="ECO:0000256" key="3">
    <source>
        <dbReference type="ARBA" id="ARBA00022782"/>
    </source>
</evidence>
<accession>A0AAP0Q8V2</accession>
<keyword evidence="4 6" id="KW-0175">Coiled coil</keyword>
<gene>
    <name evidence="7" type="ORF">WN944_028312</name>
</gene>
<dbReference type="AlphaFoldDB" id="A0AAP0Q8V2"/>
<keyword evidence="2" id="KW-0217">Developmental protein</keyword>
<dbReference type="EMBL" id="JBCGBO010000025">
    <property type="protein sequence ID" value="KAK9176297.1"/>
    <property type="molecule type" value="Genomic_DNA"/>
</dbReference>
<evidence type="ECO:0008006" key="9">
    <source>
        <dbReference type="Google" id="ProtNLM"/>
    </source>
</evidence>
<evidence type="ECO:0000256" key="5">
    <source>
        <dbReference type="ARBA" id="ARBA00023089"/>
    </source>
</evidence>
<reference evidence="7 8" key="1">
    <citation type="submission" date="2024-05" db="EMBL/GenBank/DDBJ databases">
        <title>Haplotype-resolved chromosome-level genome assembly of Huyou (Citrus changshanensis).</title>
        <authorList>
            <person name="Miao C."/>
            <person name="Chen W."/>
            <person name="Wu Y."/>
            <person name="Wang L."/>
            <person name="Zhao S."/>
            <person name="Grierson D."/>
            <person name="Xu C."/>
            <person name="Chen K."/>
        </authorList>
    </citation>
    <scope>NUCLEOTIDE SEQUENCE [LARGE SCALE GENOMIC DNA]</scope>
    <source>
        <strain evidence="7">01-14</strain>
        <tissue evidence="7">Leaf</tissue>
    </source>
</reference>
<dbReference type="PANTHER" id="PTHR33405">
    <property type="entry name" value="PROTEIN FLX-LIKE 2"/>
    <property type="match status" value="1"/>
</dbReference>
<evidence type="ECO:0000256" key="4">
    <source>
        <dbReference type="ARBA" id="ARBA00023054"/>
    </source>
</evidence>
<evidence type="ECO:0000256" key="1">
    <source>
        <dbReference type="ARBA" id="ARBA00005405"/>
    </source>
</evidence>
<feature type="coiled-coil region" evidence="6">
    <location>
        <begin position="160"/>
        <end position="253"/>
    </location>
</feature>
<evidence type="ECO:0000313" key="7">
    <source>
        <dbReference type="EMBL" id="KAK9176297.1"/>
    </source>
</evidence>